<dbReference type="GO" id="GO:0016787">
    <property type="term" value="F:hydrolase activity"/>
    <property type="evidence" value="ECO:0007669"/>
    <property type="project" value="UniProtKB-KW"/>
</dbReference>
<dbReference type="Gene3D" id="3.40.350.10">
    <property type="entry name" value="Creatinase/prolidase N-terminal domain"/>
    <property type="match status" value="1"/>
</dbReference>
<gene>
    <name evidence="6" type="ORF">ENW83_02345</name>
</gene>
<dbReference type="GO" id="GO:0046872">
    <property type="term" value="F:metal ion binding"/>
    <property type="evidence" value="ECO:0007669"/>
    <property type="project" value="UniProtKB-KW"/>
</dbReference>
<dbReference type="SUPFAM" id="SSF53092">
    <property type="entry name" value="Creatinase/prolidase N-terminal domain"/>
    <property type="match status" value="1"/>
</dbReference>
<proteinExistence type="inferred from homology"/>
<feature type="domain" description="Peptidase M24" evidence="4">
    <location>
        <begin position="152"/>
        <end position="353"/>
    </location>
</feature>
<reference evidence="6" key="1">
    <citation type="journal article" date="2020" name="mSystems">
        <title>Genome- and Community-Level Interaction Insights into Carbon Utilization and Element Cycling Functions of Hydrothermarchaeota in Hydrothermal Sediment.</title>
        <authorList>
            <person name="Zhou Z."/>
            <person name="Liu Y."/>
            <person name="Xu W."/>
            <person name="Pan J."/>
            <person name="Luo Z.H."/>
            <person name="Li M."/>
        </authorList>
    </citation>
    <scope>NUCLEOTIDE SEQUENCE [LARGE SCALE GENOMIC DNA]</scope>
    <source>
        <strain evidence="6">SpSt-885</strain>
    </source>
</reference>
<feature type="domain" description="Creatinase N-terminal" evidence="5">
    <location>
        <begin position="10"/>
        <end position="140"/>
    </location>
</feature>
<evidence type="ECO:0000259" key="5">
    <source>
        <dbReference type="Pfam" id="PF01321"/>
    </source>
</evidence>
<dbReference type="SUPFAM" id="SSF55920">
    <property type="entry name" value="Creatinase/aminopeptidase"/>
    <property type="match status" value="1"/>
</dbReference>
<dbReference type="PROSITE" id="PS00491">
    <property type="entry name" value="PROLINE_PEPTIDASE"/>
    <property type="match status" value="1"/>
</dbReference>
<dbReference type="InterPro" id="IPR000587">
    <property type="entry name" value="Creatinase_N"/>
</dbReference>
<dbReference type="InterPro" id="IPR000994">
    <property type="entry name" value="Pept_M24"/>
</dbReference>
<protein>
    <submittedName>
        <fullName evidence="6">M24 family metallopeptidase</fullName>
    </submittedName>
</protein>
<evidence type="ECO:0000256" key="3">
    <source>
        <dbReference type="RuleBase" id="RU000590"/>
    </source>
</evidence>
<evidence type="ECO:0000313" key="6">
    <source>
        <dbReference type="EMBL" id="HGZ60032.1"/>
    </source>
</evidence>
<dbReference type="Gene3D" id="3.90.230.10">
    <property type="entry name" value="Creatinase/methionine aminopeptidase superfamily"/>
    <property type="match status" value="1"/>
</dbReference>
<dbReference type="EMBL" id="DTLS01000065">
    <property type="protein sequence ID" value="HGZ60032.1"/>
    <property type="molecule type" value="Genomic_DNA"/>
</dbReference>
<sequence length="368" mass="40546">MGNKLVYKKIGRLIKTVEESGADSMIISSRSNFLYITGIDASGTIYLNLMTGKRAALVPIMEYWKVTQELDGTLETYAVSRFAFDDHPNYPLLLGSMGDALARFIDGDTKIAVDSDPLPFNLTKDSSNGIKFVNISKEITSIKRRKMTEEVELIEKASEITERGLSDFLNSIGVGATERLMYGELIKKLYENGASGLAFDPIVAVEENASNPHALPTAKKLTRGKALVVDVGAKYGPYCSDMTRTVLLNAPSYRPLLELLINAYESSLDLVRPGAIARDIDMQARKILSWRGLEKYFIHSLGHGVGVEVHEAPSISPLSEDVLYEGDVITIEPGFYIPMKLGMRVENTVLVTENGGRPLNKLGMLIEM</sequence>
<keyword evidence="2" id="KW-0378">Hydrolase</keyword>
<evidence type="ECO:0000259" key="4">
    <source>
        <dbReference type="Pfam" id="PF00557"/>
    </source>
</evidence>
<evidence type="ECO:0000256" key="2">
    <source>
        <dbReference type="ARBA" id="ARBA00022801"/>
    </source>
</evidence>
<dbReference type="PANTHER" id="PTHR46112:SF2">
    <property type="entry name" value="XAA-PRO AMINOPEPTIDASE P-RELATED"/>
    <property type="match status" value="1"/>
</dbReference>
<dbReference type="Pfam" id="PF01321">
    <property type="entry name" value="Creatinase_N"/>
    <property type="match status" value="1"/>
</dbReference>
<dbReference type="Pfam" id="PF00557">
    <property type="entry name" value="Peptidase_M24"/>
    <property type="match status" value="1"/>
</dbReference>
<dbReference type="PANTHER" id="PTHR46112">
    <property type="entry name" value="AMINOPEPTIDASE"/>
    <property type="match status" value="1"/>
</dbReference>
<comment type="caution">
    <text evidence="6">The sequence shown here is derived from an EMBL/GenBank/DDBJ whole genome shotgun (WGS) entry which is preliminary data.</text>
</comment>
<accession>A0A7J3SL75</accession>
<comment type="similarity">
    <text evidence="3">Belongs to the peptidase M24B family.</text>
</comment>
<keyword evidence="1 3" id="KW-0479">Metal-binding</keyword>
<dbReference type="AlphaFoldDB" id="A0A7J3SL75"/>
<evidence type="ECO:0000256" key="1">
    <source>
        <dbReference type="ARBA" id="ARBA00022723"/>
    </source>
</evidence>
<dbReference type="InterPro" id="IPR050659">
    <property type="entry name" value="Peptidase_M24B"/>
</dbReference>
<dbReference type="InterPro" id="IPR029149">
    <property type="entry name" value="Creatin/AminoP/Spt16_N"/>
</dbReference>
<dbReference type="InterPro" id="IPR036005">
    <property type="entry name" value="Creatinase/aminopeptidase-like"/>
</dbReference>
<dbReference type="InterPro" id="IPR001131">
    <property type="entry name" value="Peptidase_M24B_aminopep-P_CS"/>
</dbReference>
<name>A0A7J3SL75_9CREN</name>
<organism evidence="6">
    <name type="scientific">Fervidicoccus fontis</name>
    <dbReference type="NCBI Taxonomy" id="683846"/>
    <lineage>
        <taxon>Archaea</taxon>
        <taxon>Thermoproteota</taxon>
        <taxon>Thermoprotei</taxon>
        <taxon>Fervidicoccales</taxon>
        <taxon>Fervidicoccaceae</taxon>
        <taxon>Fervidicoccus</taxon>
    </lineage>
</organism>